<dbReference type="Pfam" id="PF04932">
    <property type="entry name" value="Wzy_C"/>
    <property type="match status" value="1"/>
</dbReference>
<accession>A0A6J5D336</accession>
<gene>
    <name evidence="8" type="ORF">LMG29739_00583</name>
</gene>
<evidence type="ECO:0000256" key="3">
    <source>
        <dbReference type="ARBA" id="ARBA00022989"/>
    </source>
</evidence>
<dbReference type="AlphaFoldDB" id="A0A6J5D336"/>
<evidence type="ECO:0000256" key="1">
    <source>
        <dbReference type="ARBA" id="ARBA00004141"/>
    </source>
</evidence>
<dbReference type="Proteomes" id="UP000494329">
    <property type="component" value="Unassembled WGS sequence"/>
</dbReference>
<feature type="transmembrane region" description="Helical" evidence="6">
    <location>
        <begin position="395"/>
        <end position="413"/>
    </location>
</feature>
<evidence type="ECO:0000313" key="8">
    <source>
        <dbReference type="EMBL" id="CAB3748750.1"/>
    </source>
</evidence>
<keyword evidence="9" id="KW-1185">Reference proteome</keyword>
<reference evidence="8 9" key="1">
    <citation type="submission" date="2020-04" db="EMBL/GenBank/DDBJ databases">
        <authorList>
            <person name="De Canck E."/>
        </authorList>
    </citation>
    <scope>NUCLEOTIDE SEQUENCE [LARGE SCALE GENOMIC DNA]</scope>
    <source>
        <strain evidence="8 9">LMG 29739</strain>
    </source>
</reference>
<comment type="subcellular location">
    <subcellularLocation>
        <location evidence="1">Membrane</location>
        <topology evidence="1">Multi-pass membrane protein</topology>
    </subcellularLocation>
</comment>
<evidence type="ECO:0000256" key="5">
    <source>
        <dbReference type="SAM" id="MobiDB-lite"/>
    </source>
</evidence>
<dbReference type="RefSeq" id="WP_175109265.1">
    <property type="nucleotide sequence ID" value="NZ_CADIKF010000003.1"/>
</dbReference>
<dbReference type="InterPro" id="IPR051533">
    <property type="entry name" value="WaaL-like"/>
</dbReference>
<evidence type="ECO:0000256" key="2">
    <source>
        <dbReference type="ARBA" id="ARBA00022692"/>
    </source>
</evidence>
<proteinExistence type="predicted"/>
<name>A0A6J5D336_9BURK</name>
<feature type="compositionally biased region" description="Low complexity" evidence="5">
    <location>
        <begin position="65"/>
        <end position="77"/>
    </location>
</feature>
<evidence type="ECO:0000256" key="6">
    <source>
        <dbReference type="SAM" id="Phobius"/>
    </source>
</evidence>
<feature type="transmembrane region" description="Helical" evidence="6">
    <location>
        <begin position="204"/>
        <end position="220"/>
    </location>
</feature>
<dbReference type="PANTHER" id="PTHR37422:SF23">
    <property type="entry name" value="TEICHURONIC ACID BIOSYNTHESIS PROTEIN TUAE"/>
    <property type="match status" value="1"/>
</dbReference>
<feature type="transmembrane region" description="Helical" evidence="6">
    <location>
        <begin position="247"/>
        <end position="265"/>
    </location>
</feature>
<feature type="transmembrane region" description="Helical" evidence="6">
    <location>
        <begin position="362"/>
        <end position="383"/>
    </location>
</feature>
<evidence type="ECO:0000259" key="7">
    <source>
        <dbReference type="Pfam" id="PF04932"/>
    </source>
</evidence>
<dbReference type="EMBL" id="CADIKF010000003">
    <property type="protein sequence ID" value="CAB3748750.1"/>
    <property type="molecule type" value="Genomic_DNA"/>
</dbReference>
<feature type="transmembrane region" description="Helical" evidence="6">
    <location>
        <begin position="174"/>
        <end position="197"/>
    </location>
</feature>
<keyword evidence="2 6" id="KW-0812">Transmembrane</keyword>
<feature type="region of interest" description="Disordered" evidence="5">
    <location>
        <begin position="58"/>
        <end position="77"/>
    </location>
</feature>
<dbReference type="PANTHER" id="PTHR37422">
    <property type="entry name" value="TEICHURONIC ACID BIOSYNTHESIS PROTEIN TUAE"/>
    <property type="match status" value="1"/>
</dbReference>
<evidence type="ECO:0000313" key="9">
    <source>
        <dbReference type="Proteomes" id="UP000494329"/>
    </source>
</evidence>
<dbReference type="GO" id="GO:0016020">
    <property type="term" value="C:membrane"/>
    <property type="evidence" value="ECO:0007669"/>
    <property type="project" value="UniProtKB-SubCell"/>
</dbReference>
<feature type="domain" description="O-antigen ligase-related" evidence="7">
    <location>
        <begin position="191"/>
        <end position="377"/>
    </location>
</feature>
<feature type="transmembrane region" description="Helical" evidence="6">
    <location>
        <begin position="119"/>
        <end position="135"/>
    </location>
</feature>
<feature type="transmembrane region" description="Helical" evidence="6">
    <location>
        <begin position="142"/>
        <end position="162"/>
    </location>
</feature>
<dbReference type="InterPro" id="IPR007016">
    <property type="entry name" value="O-antigen_ligase-rel_domated"/>
</dbReference>
<protein>
    <recommendedName>
        <fullName evidence="7">O-antigen ligase-related domain-containing protein</fullName>
    </recommendedName>
</protein>
<evidence type="ECO:0000256" key="4">
    <source>
        <dbReference type="ARBA" id="ARBA00023136"/>
    </source>
</evidence>
<feature type="transmembrane region" description="Helical" evidence="6">
    <location>
        <begin position="12"/>
        <end position="45"/>
    </location>
</feature>
<organism evidence="8 9">
    <name type="scientific">Paraburkholderia solisilvae</name>
    <dbReference type="NCBI Taxonomy" id="624376"/>
    <lineage>
        <taxon>Bacteria</taxon>
        <taxon>Pseudomonadati</taxon>
        <taxon>Pseudomonadota</taxon>
        <taxon>Betaproteobacteria</taxon>
        <taxon>Burkholderiales</taxon>
        <taxon>Burkholderiaceae</taxon>
        <taxon>Paraburkholderia</taxon>
    </lineage>
</organism>
<feature type="transmembrane region" description="Helical" evidence="6">
    <location>
        <begin position="419"/>
        <end position="438"/>
    </location>
</feature>
<sequence>MSFAAARVERALWVACPVLLFVVMFAHTTAIVYIALALLALGTLAAAASALRARGAGRGDGSLGGSLDRSPSRSLSGSPGWLPNWPLALPIAAWAAWTLASTAWSFAPAVSLHAWLDEVLYPFVAFWAFWVLGTKSARPERFVLVTWLACAVLVATSVIYWGRLQPPTADTFLLHYYARVGHTSTLAIFALTLFAGLLLTRPRWRAVGALGVAMCLFIGLATLNRFFWPAVALTLLIALYPLYRRHLVLAAVSIVIVAVAGLGTLELSSRLRIGNVVAQEPRAALHLGGHVIYLPRGFSGIDDTMAGDTRPRLWAFYASASKPHEWLGIGFGKPLPGLAYHGVMPDALLKFEPVALTHAHNLFLNTYLQTGVIGLVLQIVLLLSMIGRFWQLRHVHLGICTAGIALVIGMITKNITDDFMWQTTMLAFWSFAGLMLGCGERQRDAGVKSPHAWRDTG</sequence>
<keyword evidence="4 6" id="KW-0472">Membrane</keyword>
<keyword evidence="3 6" id="KW-1133">Transmembrane helix</keyword>